<dbReference type="GO" id="GO:0009002">
    <property type="term" value="F:serine-type D-Ala-D-Ala carboxypeptidase activity"/>
    <property type="evidence" value="ECO:0007669"/>
    <property type="project" value="UniProtKB-EC"/>
</dbReference>
<evidence type="ECO:0000256" key="13">
    <source>
        <dbReference type="ARBA" id="ARBA00049902"/>
    </source>
</evidence>
<dbReference type="GO" id="GO:0030288">
    <property type="term" value="C:outer membrane-bounded periplasmic space"/>
    <property type="evidence" value="ECO:0007669"/>
    <property type="project" value="TreeGrafter"/>
</dbReference>
<keyword evidence="11" id="KW-0961">Cell wall biogenesis/degradation</keyword>
<dbReference type="InterPro" id="IPR012338">
    <property type="entry name" value="Beta-lactam/transpept-like"/>
</dbReference>
<dbReference type="AlphaFoldDB" id="A0A0C1PLZ8"/>
<dbReference type="GO" id="GO:0071555">
    <property type="term" value="P:cell wall organization"/>
    <property type="evidence" value="ECO:0007669"/>
    <property type="project" value="UniProtKB-KW"/>
</dbReference>
<dbReference type="Proteomes" id="UP000031397">
    <property type="component" value="Unassembled WGS sequence"/>
</dbReference>
<evidence type="ECO:0000256" key="10">
    <source>
        <dbReference type="ARBA" id="ARBA00023268"/>
    </source>
</evidence>
<dbReference type="GO" id="GO:0006508">
    <property type="term" value="P:proteolysis"/>
    <property type="evidence" value="ECO:0007669"/>
    <property type="project" value="UniProtKB-KW"/>
</dbReference>
<feature type="compositionally biased region" description="Polar residues" evidence="14">
    <location>
        <begin position="676"/>
        <end position="687"/>
    </location>
</feature>
<comment type="similarity">
    <text evidence="1">In the C-terminal section; belongs to the transpeptidase family.</text>
</comment>
<dbReference type="GO" id="GO:0008658">
    <property type="term" value="F:penicillin binding"/>
    <property type="evidence" value="ECO:0007669"/>
    <property type="project" value="InterPro"/>
</dbReference>
<feature type="transmembrane region" description="Helical" evidence="15">
    <location>
        <begin position="31"/>
        <end position="54"/>
    </location>
</feature>
<dbReference type="Gene3D" id="1.10.3810.10">
    <property type="entry name" value="Biosynthetic peptidoglycan transglycosylase-like"/>
    <property type="match status" value="1"/>
</dbReference>
<keyword evidence="9" id="KW-0573">Peptidoglycan synthesis</keyword>
<evidence type="ECO:0000313" key="19">
    <source>
        <dbReference type="Proteomes" id="UP000031397"/>
    </source>
</evidence>
<dbReference type="InterPro" id="IPR001264">
    <property type="entry name" value="Glyco_trans_51"/>
</dbReference>
<dbReference type="GO" id="GO:0008360">
    <property type="term" value="P:regulation of cell shape"/>
    <property type="evidence" value="ECO:0007669"/>
    <property type="project" value="UniProtKB-KW"/>
</dbReference>
<evidence type="ECO:0000256" key="15">
    <source>
        <dbReference type="SAM" id="Phobius"/>
    </source>
</evidence>
<dbReference type="EC" id="2.4.1.129" evidence="18"/>
<keyword evidence="15" id="KW-0472">Membrane</keyword>
<reference evidence="18 19" key="1">
    <citation type="submission" date="2014-06" db="EMBL/GenBank/DDBJ databases">
        <title>Functional and comparative genomic analyses of the Drosophila gut microbiota identify candidate symbiosis factors.</title>
        <authorList>
            <person name="Newell P.D."/>
            <person name="Chaston J.M."/>
            <person name="Douglas A.E."/>
        </authorList>
    </citation>
    <scope>NUCLEOTIDE SEQUENCE [LARGE SCALE GENOMIC DNA]</scope>
    <source>
        <strain evidence="18 19">DmCS_002</strain>
    </source>
</reference>
<dbReference type="PANTHER" id="PTHR32282:SF29">
    <property type="entry name" value="PENICILLIN-BINDING PROTEIN 1A"/>
    <property type="match status" value="1"/>
</dbReference>
<evidence type="ECO:0000256" key="12">
    <source>
        <dbReference type="ARBA" id="ARBA00034000"/>
    </source>
</evidence>
<comment type="similarity">
    <text evidence="2">In the N-terminal section; belongs to the glycosyltransferase 51 family.</text>
</comment>
<dbReference type="GeneID" id="74913395"/>
<dbReference type="GO" id="GO:0009252">
    <property type="term" value="P:peptidoglycan biosynthetic process"/>
    <property type="evidence" value="ECO:0007669"/>
    <property type="project" value="UniProtKB-KW"/>
</dbReference>
<evidence type="ECO:0000256" key="5">
    <source>
        <dbReference type="ARBA" id="ARBA00022676"/>
    </source>
</evidence>
<keyword evidence="7 18" id="KW-0378">Hydrolase</keyword>
<dbReference type="PANTHER" id="PTHR32282">
    <property type="entry name" value="BINDING PROTEIN TRANSPEPTIDASE, PUTATIVE-RELATED"/>
    <property type="match status" value="1"/>
</dbReference>
<evidence type="ECO:0000256" key="11">
    <source>
        <dbReference type="ARBA" id="ARBA00023316"/>
    </source>
</evidence>
<evidence type="ECO:0000256" key="7">
    <source>
        <dbReference type="ARBA" id="ARBA00022801"/>
    </source>
</evidence>
<evidence type="ECO:0000259" key="17">
    <source>
        <dbReference type="Pfam" id="PF00912"/>
    </source>
</evidence>
<evidence type="ECO:0000259" key="16">
    <source>
        <dbReference type="Pfam" id="PF00905"/>
    </source>
</evidence>
<keyword evidence="10" id="KW-0511">Multifunctional enzyme</keyword>
<feature type="domain" description="Penicillin-binding protein transpeptidase" evidence="16">
    <location>
        <begin position="353"/>
        <end position="601"/>
    </location>
</feature>
<evidence type="ECO:0000256" key="6">
    <source>
        <dbReference type="ARBA" id="ARBA00022679"/>
    </source>
</evidence>
<keyword evidence="19" id="KW-1185">Reference proteome</keyword>
<dbReference type="NCBIfam" id="TIGR02074">
    <property type="entry name" value="PBP_1a_fam"/>
    <property type="match status" value="1"/>
</dbReference>
<dbReference type="Pfam" id="PF00912">
    <property type="entry name" value="Transgly"/>
    <property type="match status" value="1"/>
</dbReference>
<evidence type="ECO:0000256" key="3">
    <source>
        <dbReference type="ARBA" id="ARBA00022645"/>
    </source>
</evidence>
<gene>
    <name evidence="18" type="ORF">LfDm3_0729</name>
</gene>
<dbReference type="EC" id="3.4.-.-" evidence="18"/>
<dbReference type="SUPFAM" id="SSF53955">
    <property type="entry name" value="Lysozyme-like"/>
    <property type="match status" value="1"/>
</dbReference>
<keyword evidence="15" id="KW-0812">Transmembrane</keyword>
<dbReference type="InterPro" id="IPR036950">
    <property type="entry name" value="PBP_transglycosylase"/>
</dbReference>
<evidence type="ECO:0000256" key="8">
    <source>
        <dbReference type="ARBA" id="ARBA00022960"/>
    </source>
</evidence>
<evidence type="ECO:0000256" key="2">
    <source>
        <dbReference type="ARBA" id="ARBA00007739"/>
    </source>
</evidence>
<evidence type="ECO:0000256" key="4">
    <source>
        <dbReference type="ARBA" id="ARBA00022670"/>
    </source>
</evidence>
<proteinExistence type="inferred from homology"/>
<comment type="catalytic activity">
    <reaction evidence="12">
        <text>Preferential cleavage: (Ac)2-L-Lys-D-Ala-|-D-Ala. Also transpeptidation of peptidyl-alanyl moieties that are N-acyl substituents of D-alanine.</text>
        <dbReference type="EC" id="3.4.16.4"/>
    </reaction>
</comment>
<dbReference type="PATRIC" id="fig|1614.7.peg.689"/>
<organism evidence="18 19">
    <name type="scientific">Fructilactobacillus fructivorans</name>
    <dbReference type="NCBI Taxonomy" id="1614"/>
    <lineage>
        <taxon>Bacteria</taxon>
        <taxon>Bacillati</taxon>
        <taxon>Bacillota</taxon>
        <taxon>Bacilli</taxon>
        <taxon>Lactobacillales</taxon>
        <taxon>Lactobacillaceae</taxon>
        <taxon>Fructilactobacillus</taxon>
    </lineage>
</organism>
<dbReference type="InterPro" id="IPR001460">
    <property type="entry name" value="PCN-bd_Tpept"/>
</dbReference>
<keyword evidence="8" id="KW-0133">Cell shape</keyword>
<keyword evidence="3" id="KW-0121">Carboxypeptidase</keyword>
<comment type="catalytic activity">
    <reaction evidence="13">
        <text>[GlcNAc-(1-&gt;4)-Mur2Ac(oyl-L-Ala-gamma-D-Glu-L-Lys-D-Ala-D-Ala)](n)-di-trans,octa-cis-undecaprenyl diphosphate + beta-D-GlcNAc-(1-&gt;4)-Mur2Ac(oyl-L-Ala-gamma-D-Glu-L-Lys-D-Ala-D-Ala)-di-trans,octa-cis-undecaprenyl diphosphate = [GlcNAc-(1-&gt;4)-Mur2Ac(oyl-L-Ala-gamma-D-Glu-L-Lys-D-Ala-D-Ala)](n+1)-di-trans,octa-cis-undecaprenyl diphosphate + di-trans,octa-cis-undecaprenyl diphosphate + H(+)</text>
        <dbReference type="Rhea" id="RHEA:23708"/>
        <dbReference type="Rhea" id="RHEA-COMP:9602"/>
        <dbReference type="Rhea" id="RHEA-COMP:9603"/>
        <dbReference type="ChEBI" id="CHEBI:15378"/>
        <dbReference type="ChEBI" id="CHEBI:58405"/>
        <dbReference type="ChEBI" id="CHEBI:60033"/>
        <dbReference type="ChEBI" id="CHEBI:78435"/>
        <dbReference type="EC" id="2.4.99.28"/>
    </reaction>
</comment>
<dbReference type="RefSeq" id="WP_039144185.1">
    <property type="nucleotide sequence ID" value="NZ_JOJZ01000016.1"/>
</dbReference>
<feature type="compositionally biased region" description="Low complexity" evidence="14">
    <location>
        <begin position="688"/>
        <end position="767"/>
    </location>
</feature>
<keyword evidence="15" id="KW-1133">Transmembrane helix</keyword>
<dbReference type="InterPro" id="IPR023346">
    <property type="entry name" value="Lysozyme-like_dom_sf"/>
</dbReference>
<evidence type="ECO:0000256" key="14">
    <source>
        <dbReference type="SAM" id="MobiDB-lite"/>
    </source>
</evidence>
<dbReference type="FunFam" id="1.10.3810.10:FF:000001">
    <property type="entry name" value="Penicillin-binding protein 1A"/>
    <property type="match status" value="1"/>
</dbReference>
<keyword evidence="6 18" id="KW-0808">Transferase</keyword>
<dbReference type="Pfam" id="PF00905">
    <property type="entry name" value="Transpeptidase"/>
    <property type="match status" value="1"/>
</dbReference>
<dbReference type="GO" id="GO:0008955">
    <property type="term" value="F:peptidoglycan glycosyltransferase activity"/>
    <property type="evidence" value="ECO:0007669"/>
    <property type="project" value="UniProtKB-EC"/>
</dbReference>
<name>A0A0C1PLZ8_9LACO</name>
<accession>A0A0C1PLZ8</accession>
<dbReference type="InterPro" id="IPR050396">
    <property type="entry name" value="Glycosyltr_51/Transpeptidase"/>
</dbReference>
<feature type="domain" description="Glycosyl transferase family 51" evidence="17">
    <location>
        <begin position="78"/>
        <end position="255"/>
    </location>
</feature>
<dbReference type="EMBL" id="JOJZ01000016">
    <property type="protein sequence ID" value="KID41767.1"/>
    <property type="molecule type" value="Genomic_DNA"/>
</dbReference>
<keyword evidence="4" id="KW-0645">Protease</keyword>
<feature type="region of interest" description="Disordered" evidence="14">
    <location>
        <begin position="266"/>
        <end position="291"/>
    </location>
</feature>
<feature type="compositionally biased region" description="Polar residues" evidence="14">
    <location>
        <begin position="266"/>
        <end position="275"/>
    </location>
</feature>
<keyword evidence="5 18" id="KW-0328">Glycosyltransferase</keyword>
<protein>
    <submittedName>
        <fullName evidence="18">Multimodular transpeptidase-transglycosylase</fullName>
        <ecNumber evidence="18">2.4.1.129</ecNumber>
        <ecNumber evidence="18">3.4.-.-</ecNumber>
    </submittedName>
</protein>
<feature type="region of interest" description="Disordered" evidence="14">
    <location>
        <begin position="676"/>
        <end position="767"/>
    </location>
</feature>
<evidence type="ECO:0000256" key="1">
    <source>
        <dbReference type="ARBA" id="ARBA00007090"/>
    </source>
</evidence>
<evidence type="ECO:0000313" key="18">
    <source>
        <dbReference type="EMBL" id="KID41767.1"/>
    </source>
</evidence>
<sequence>MADSNENASRVQKFQHRKGPQKKKMKLWKKIILWILAIIVAMVIFGAGLFTYYASSAPKISYNTLSSDNSTTIYDSKGKVISRLGAQNRDYVKQDQIPDNLKNAIISIEDRHFYKDHGVDPARIVEAAFSNIRGNGGLQGGSTLTQQLVKLSVFSTKASDQTIKRKAQEAWLAVKVDHDYSKQQILEFYINKVYMGNNAYGMQTASDFYFNKPLNKINLSQTAFLAGLPQAPVQYNPYTNPKLATDRRNQVLEAMASNKVITREQANQAEQTSITDGLAKKHTTNSSPDMKNEKYADAYIQQVVQELDQKGYKLNAGNKVYTNLNMDDQKQMYNLANNPTSPVQFPNNNFQIGATMVNSNNGKVVSMLGSRKQKIAFGLNRAVQTDRSSGSTMKPLMDYGPAIEYLKWPTYQAVQDTPFTYPGTNKELQDFDNKHEGTITMRKALVESRNIPAIRTLQQVGIQRSQDFLSGLGMTFDKPLELQNGIGAYISSEQEAAAYAAFANGGTYYKPYLINKVVNVNGAEKKFSSKGHRAMSQDTAFMMNDMLKGVMTSANGSGTAAKIPGLYEAGKTGTTQYPDDWIKRVPNQASMDSWFTGYTKNLSLSIWTGYDHQFKPGNYISEQQTRIAQTYYKEMMSQASVGQPNIDWQKPDNVVETRRDGVNEYYIEGHMGTAVSANNNASQSGQASKNRSVVSNSSSSKNSSSSSSNSNPSSSSQTSSGSSSKVEEPNNQSSSESSSSENNQSSTNSTTATSNDNNQNASSSSSQ</sequence>
<dbReference type="SUPFAM" id="SSF56601">
    <property type="entry name" value="beta-lactamase/transpeptidase-like"/>
    <property type="match status" value="1"/>
</dbReference>
<dbReference type="Gene3D" id="3.40.710.10">
    <property type="entry name" value="DD-peptidase/beta-lactamase superfamily"/>
    <property type="match status" value="1"/>
</dbReference>
<evidence type="ECO:0000256" key="9">
    <source>
        <dbReference type="ARBA" id="ARBA00022984"/>
    </source>
</evidence>
<comment type="caution">
    <text evidence="18">The sequence shown here is derived from an EMBL/GenBank/DDBJ whole genome shotgun (WGS) entry which is preliminary data.</text>
</comment>